<feature type="domain" description="GH10" evidence="11">
    <location>
        <begin position="37"/>
        <end position="354"/>
    </location>
</feature>
<dbReference type="PRINTS" id="PR00134">
    <property type="entry name" value="GLHYDRLASE10"/>
</dbReference>
<keyword evidence="6 10" id="KW-0119">Carbohydrate metabolism</keyword>
<evidence type="ECO:0000256" key="3">
    <source>
        <dbReference type="ARBA" id="ARBA00022651"/>
    </source>
</evidence>
<evidence type="ECO:0000256" key="5">
    <source>
        <dbReference type="ARBA" id="ARBA00022801"/>
    </source>
</evidence>
<dbReference type="InterPro" id="IPR017853">
    <property type="entry name" value="GH"/>
</dbReference>
<accession>A0ABT8KK72</accession>
<dbReference type="PROSITE" id="PS51257">
    <property type="entry name" value="PROKAR_LIPOPROTEIN"/>
    <property type="match status" value="1"/>
</dbReference>
<evidence type="ECO:0000256" key="8">
    <source>
        <dbReference type="ARBA" id="ARBA00023326"/>
    </source>
</evidence>
<reference evidence="12" key="1">
    <citation type="submission" date="2023-06" db="EMBL/GenBank/DDBJ databases">
        <title>Genomic of Parafulvivirga corallium.</title>
        <authorList>
            <person name="Wang G."/>
        </authorList>
    </citation>
    <scope>NUCLEOTIDE SEQUENCE</scope>
    <source>
        <strain evidence="12">BMA10</strain>
    </source>
</reference>
<keyword evidence="3" id="KW-0858">Xylan degradation</keyword>
<comment type="caution">
    <text evidence="12">The sequence shown here is derived from an EMBL/GenBank/DDBJ whole genome shotgun (WGS) entry which is preliminary data.</text>
</comment>
<evidence type="ECO:0000256" key="1">
    <source>
        <dbReference type="ARBA" id="ARBA00000681"/>
    </source>
</evidence>
<evidence type="ECO:0000313" key="12">
    <source>
        <dbReference type="EMBL" id="MDN5201110.1"/>
    </source>
</evidence>
<keyword evidence="8 10" id="KW-0624">Polysaccharide degradation</keyword>
<name>A0ABT8KK72_9BACT</name>
<dbReference type="EC" id="3.2.1.8" evidence="10"/>
<sequence length="358" mass="41496">MNFQHKEFCIRHWISCLTILLLVSGCDKKNLDHCDDTQPLFGLSGFPIGVAVDVPKLRYDNQYRDIVHNQFNSLTPENILKFENIHPAEAQYEWAEMDHLIEFAQSGNKRVHGHTLIWHKQLPVWLLNHKGNKEDWLVLMRDHIFKIMTRYKGKVQSWDVVNEAFNEDGTLRHSIWNQKIGPGYIEQAFLFAHQADKDALLFYNDFNLALNANKRKAVLKLITTLKSKNVPIHGIGMQMHVFDGFPSQTEINTAAIEFQKLGLKIHFSELDISLNPLANKQAPTNKMLGNQKRKIKMIVLNYQQLGISSKFGITVWGVSDIDSWIPANFNRMDWPLLYDDEYQTKPMYCGFKEGLLNK</sequence>
<dbReference type="EMBL" id="JAUJEA010000002">
    <property type="protein sequence ID" value="MDN5201110.1"/>
    <property type="molecule type" value="Genomic_DNA"/>
</dbReference>
<dbReference type="PANTHER" id="PTHR31490:SF88">
    <property type="entry name" value="BETA-XYLANASE"/>
    <property type="match status" value="1"/>
</dbReference>
<dbReference type="PANTHER" id="PTHR31490">
    <property type="entry name" value="GLYCOSYL HYDROLASE"/>
    <property type="match status" value="1"/>
</dbReference>
<keyword evidence="5 10" id="KW-0378">Hydrolase</keyword>
<feature type="active site" description="Nucleophile" evidence="9">
    <location>
        <position position="269"/>
    </location>
</feature>
<evidence type="ECO:0000259" key="11">
    <source>
        <dbReference type="PROSITE" id="PS51760"/>
    </source>
</evidence>
<dbReference type="PROSITE" id="PS51760">
    <property type="entry name" value="GH10_2"/>
    <property type="match status" value="1"/>
</dbReference>
<keyword evidence="13" id="KW-1185">Reference proteome</keyword>
<dbReference type="InterPro" id="IPR001000">
    <property type="entry name" value="GH10_dom"/>
</dbReference>
<proteinExistence type="inferred from homology"/>
<evidence type="ECO:0000256" key="2">
    <source>
        <dbReference type="ARBA" id="ARBA00007495"/>
    </source>
</evidence>
<evidence type="ECO:0000256" key="6">
    <source>
        <dbReference type="ARBA" id="ARBA00023277"/>
    </source>
</evidence>
<dbReference type="SMART" id="SM00633">
    <property type="entry name" value="Glyco_10"/>
    <property type="match status" value="1"/>
</dbReference>
<evidence type="ECO:0000256" key="10">
    <source>
        <dbReference type="RuleBase" id="RU361174"/>
    </source>
</evidence>
<dbReference type="SUPFAM" id="SSF51445">
    <property type="entry name" value="(Trans)glycosidases"/>
    <property type="match status" value="1"/>
</dbReference>
<evidence type="ECO:0000256" key="9">
    <source>
        <dbReference type="PROSITE-ProRule" id="PRU10061"/>
    </source>
</evidence>
<evidence type="ECO:0000256" key="4">
    <source>
        <dbReference type="ARBA" id="ARBA00022729"/>
    </source>
</evidence>
<dbReference type="Gene3D" id="3.20.20.80">
    <property type="entry name" value="Glycosidases"/>
    <property type="match status" value="1"/>
</dbReference>
<comment type="catalytic activity">
    <reaction evidence="1 10">
        <text>Endohydrolysis of (1-&gt;4)-beta-D-xylosidic linkages in xylans.</text>
        <dbReference type="EC" id="3.2.1.8"/>
    </reaction>
</comment>
<dbReference type="RefSeq" id="WP_346751138.1">
    <property type="nucleotide sequence ID" value="NZ_JAUJEA010000002.1"/>
</dbReference>
<dbReference type="InterPro" id="IPR031158">
    <property type="entry name" value="GH10_AS"/>
</dbReference>
<dbReference type="InterPro" id="IPR044846">
    <property type="entry name" value="GH10"/>
</dbReference>
<keyword evidence="4" id="KW-0732">Signal</keyword>
<organism evidence="12 13">
    <name type="scientific">Splendidivirga corallicola</name>
    <dbReference type="NCBI Taxonomy" id="3051826"/>
    <lineage>
        <taxon>Bacteria</taxon>
        <taxon>Pseudomonadati</taxon>
        <taxon>Bacteroidota</taxon>
        <taxon>Cytophagia</taxon>
        <taxon>Cytophagales</taxon>
        <taxon>Splendidivirgaceae</taxon>
        <taxon>Splendidivirga</taxon>
    </lineage>
</organism>
<evidence type="ECO:0000313" key="13">
    <source>
        <dbReference type="Proteomes" id="UP001172082"/>
    </source>
</evidence>
<evidence type="ECO:0000256" key="7">
    <source>
        <dbReference type="ARBA" id="ARBA00023295"/>
    </source>
</evidence>
<protein>
    <recommendedName>
        <fullName evidence="10">Beta-xylanase</fullName>
        <ecNumber evidence="10">3.2.1.8</ecNumber>
    </recommendedName>
</protein>
<gene>
    <name evidence="12" type="ORF">QQ008_07050</name>
</gene>
<keyword evidence="7 10" id="KW-0326">Glycosidase</keyword>
<dbReference type="PROSITE" id="PS00591">
    <property type="entry name" value="GH10_1"/>
    <property type="match status" value="1"/>
</dbReference>
<comment type="similarity">
    <text evidence="2 10">Belongs to the glycosyl hydrolase 10 (cellulase F) family.</text>
</comment>
<dbReference type="Proteomes" id="UP001172082">
    <property type="component" value="Unassembled WGS sequence"/>
</dbReference>
<dbReference type="Pfam" id="PF00331">
    <property type="entry name" value="Glyco_hydro_10"/>
    <property type="match status" value="1"/>
</dbReference>